<dbReference type="PANTHER" id="PTHR44591">
    <property type="entry name" value="STRESS RESPONSE REGULATOR PROTEIN 1"/>
    <property type="match status" value="1"/>
</dbReference>
<dbReference type="Pfam" id="PF00072">
    <property type="entry name" value="Response_reg"/>
    <property type="match status" value="1"/>
</dbReference>
<dbReference type="PANTHER" id="PTHR44591:SF3">
    <property type="entry name" value="RESPONSE REGULATORY DOMAIN-CONTAINING PROTEIN"/>
    <property type="match status" value="1"/>
</dbReference>
<comment type="caution">
    <text evidence="4">The sequence shown here is derived from an EMBL/GenBank/DDBJ whole genome shotgun (WGS) entry which is preliminary data.</text>
</comment>
<evidence type="ECO:0000259" key="3">
    <source>
        <dbReference type="PROSITE" id="PS50110"/>
    </source>
</evidence>
<dbReference type="Proteomes" id="UP000748308">
    <property type="component" value="Unassembled WGS sequence"/>
</dbReference>
<name>A0A938BQ12_UNCEI</name>
<evidence type="ECO:0000313" key="4">
    <source>
        <dbReference type="EMBL" id="MBM3316411.1"/>
    </source>
</evidence>
<dbReference type="CDD" id="cd00156">
    <property type="entry name" value="REC"/>
    <property type="match status" value="1"/>
</dbReference>
<keyword evidence="1 2" id="KW-0597">Phosphoprotein</keyword>
<dbReference type="SMART" id="SM00448">
    <property type="entry name" value="REC"/>
    <property type="match status" value="1"/>
</dbReference>
<protein>
    <submittedName>
        <fullName evidence="4">Response regulator</fullName>
    </submittedName>
</protein>
<dbReference type="Gene3D" id="3.40.50.2300">
    <property type="match status" value="1"/>
</dbReference>
<dbReference type="AlphaFoldDB" id="A0A938BQ12"/>
<feature type="domain" description="Response regulatory" evidence="3">
    <location>
        <begin position="4"/>
        <end position="120"/>
    </location>
</feature>
<dbReference type="InterPro" id="IPR011006">
    <property type="entry name" value="CheY-like_superfamily"/>
</dbReference>
<dbReference type="InterPro" id="IPR050595">
    <property type="entry name" value="Bact_response_regulator"/>
</dbReference>
<dbReference type="EMBL" id="VGIY01000011">
    <property type="protein sequence ID" value="MBM3316411.1"/>
    <property type="molecule type" value="Genomic_DNA"/>
</dbReference>
<organism evidence="4 5">
    <name type="scientific">Eiseniibacteriota bacterium</name>
    <dbReference type="NCBI Taxonomy" id="2212470"/>
    <lineage>
        <taxon>Bacteria</taxon>
        <taxon>Candidatus Eiseniibacteriota</taxon>
    </lineage>
</organism>
<gene>
    <name evidence="4" type="ORF">FJY75_01025</name>
</gene>
<sequence length="135" mass="14793">MSARILIVDDDIAVTRILKRTFELAGYAAEAVGDGRHALTALARQRFDAMVCDIEMPNMTGRELCRRLASEGPYLPRCVFIVTSHTEDEERGWIGEFSNIALIEKPVGPKQLLRRVARGLLEGADGEPGALRGAA</sequence>
<dbReference type="SUPFAM" id="SSF52172">
    <property type="entry name" value="CheY-like"/>
    <property type="match status" value="1"/>
</dbReference>
<feature type="modified residue" description="4-aspartylphosphate" evidence="2">
    <location>
        <position position="53"/>
    </location>
</feature>
<evidence type="ECO:0000313" key="5">
    <source>
        <dbReference type="Proteomes" id="UP000748308"/>
    </source>
</evidence>
<accession>A0A938BQ12</accession>
<evidence type="ECO:0000256" key="2">
    <source>
        <dbReference type="PROSITE-ProRule" id="PRU00169"/>
    </source>
</evidence>
<dbReference type="InterPro" id="IPR001789">
    <property type="entry name" value="Sig_transdc_resp-reg_receiver"/>
</dbReference>
<reference evidence="4" key="1">
    <citation type="submission" date="2019-03" db="EMBL/GenBank/DDBJ databases">
        <title>Lake Tanganyika Metagenome-Assembled Genomes (MAGs).</title>
        <authorList>
            <person name="Tran P."/>
        </authorList>
    </citation>
    <scope>NUCLEOTIDE SEQUENCE</scope>
    <source>
        <strain evidence="4">M_DeepCast_400m_m2_100</strain>
    </source>
</reference>
<proteinExistence type="predicted"/>
<evidence type="ECO:0000256" key="1">
    <source>
        <dbReference type="ARBA" id="ARBA00022553"/>
    </source>
</evidence>
<dbReference type="PROSITE" id="PS50110">
    <property type="entry name" value="RESPONSE_REGULATORY"/>
    <property type="match status" value="1"/>
</dbReference>
<dbReference type="GO" id="GO:0000160">
    <property type="term" value="P:phosphorelay signal transduction system"/>
    <property type="evidence" value="ECO:0007669"/>
    <property type="project" value="InterPro"/>
</dbReference>